<feature type="compositionally biased region" description="Low complexity" evidence="1">
    <location>
        <begin position="156"/>
        <end position="173"/>
    </location>
</feature>
<feature type="compositionally biased region" description="Low complexity" evidence="1">
    <location>
        <begin position="59"/>
        <end position="68"/>
    </location>
</feature>
<proteinExistence type="predicted"/>
<feature type="region of interest" description="Disordered" evidence="1">
    <location>
        <begin position="1"/>
        <end position="38"/>
    </location>
</feature>
<feature type="compositionally biased region" description="Polar residues" evidence="1">
    <location>
        <begin position="179"/>
        <end position="189"/>
    </location>
</feature>
<keyword evidence="3" id="KW-1185">Reference proteome</keyword>
<dbReference type="Proteomes" id="UP000278673">
    <property type="component" value="Unassembled WGS sequence"/>
</dbReference>
<protein>
    <submittedName>
        <fullName evidence="2">Uncharacterized protein</fullName>
    </submittedName>
</protein>
<feature type="region of interest" description="Disordered" evidence="1">
    <location>
        <begin position="53"/>
        <end position="89"/>
    </location>
</feature>
<comment type="caution">
    <text evidence="2">The sequence shown here is derived from an EMBL/GenBank/DDBJ whole genome shotgun (WGS) entry which is preliminary data.</text>
</comment>
<sequence>MLQRARGGARLAGQPVSGHGRLGGERRVGAPRRFAQQRDRLRWHGAELSELAGGRRGRAAGAHAVGQLRQRRGPGGRAQPGQGLHQGDGGVPLGAGGELAAEQRCQTVDRLGKGGGGGAKGTAVGAPGYQPGQLPAHLGADGGGTAARTRPVHLRGLALSEGGETSSGTSSAGRKARVSSCQETSSNSVGGLMVRPLNAGRAERNGHH</sequence>
<dbReference type="AlphaFoldDB" id="A0A3M2L0E9"/>
<feature type="region of interest" description="Disordered" evidence="1">
    <location>
        <begin position="113"/>
        <end position="208"/>
    </location>
</feature>
<feature type="compositionally biased region" description="Gly residues" evidence="1">
    <location>
        <begin position="75"/>
        <end position="89"/>
    </location>
</feature>
<dbReference type="EMBL" id="RFFJ01000221">
    <property type="protein sequence ID" value="RMI31152.1"/>
    <property type="molecule type" value="Genomic_DNA"/>
</dbReference>
<reference evidence="2 3" key="1">
    <citation type="submission" date="2018-10" db="EMBL/GenBank/DDBJ databases">
        <title>Isolation, diversity and antifungal activity of actinobacteria from wheat.</title>
        <authorList>
            <person name="Han C."/>
        </authorList>
    </citation>
    <scope>NUCLEOTIDE SEQUENCE [LARGE SCALE GENOMIC DNA]</scope>
    <source>
        <strain evidence="2 3">NEAU-YY642</strain>
    </source>
</reference>
<evidence type="ECO:0000256" key="1">
    <source>
        <dbReference type="SAM" id="MobiDB-lite"/>
    </source>
</evidence>
<gene>
    <name evidence="2" type="ORF">EBN88_25960</name>
</gene>
<evidence type="ECO:0000313" key="3">
    <source>
        <dbReference type="Proteomes" id="UP000278673"/>
    </source>
</evidence>
<organism evidence="2 3">
    <name type="scientific">Streptomyces triticirhizae</name>
    <dbReference type="NCBI Taxonomy" id="2483353"/>
    <lineage>
        <taxon>Bacteria</taxon>
        <taxon>Bacillati</taxon>
        <taxon>Actinomycetota</taxon>
        <taxon>Actinomycetes</taxon>
        <taxon>Kitasatosporales</taxon>
        <taxon>Streptomycetaceae</taxon>
        <taxon>Streptomyces</taxon>
    </lineage>
</organism>
<evidence type="ECO:0000313" key="2">
    <source>
        <dbReference type="EMBL" id="RMI31152.1"/>
    </source>
</evidence>
<name>A0A3M2L0E9_9ACTN</name>
<accession>A0A3M2L0E9</accession>